<proteinExistence type="predicted"/>
<keyword evidence="3" id="KW-0560">Oxidoreductase</keyword>
<dbReference type="GO" id="GO:0016994">
    <property type="term" value="F:precorrin-6A reductase activity"/>
    <property type="evidence" value="ECO:0007669"/>
    <property type="project" value="InterPro"/>
</dbReference>
<dbReference type="PROSITE" id="PS51014">
    <property type="entry name" value="COBK_CBIJ"/>
    <property type="match status" value="1"/>
</dbReference>
<reference evidence="4 5" key="1">
    <citation type="submission" date="2009-10" db="EMBL/GenBank/DDBJ databases">
        <title>Complete sequence of chromosome of Ammonifex degensii KC4.</title>
        <authorList>
            <consortium name="US DOE Joint Genome Institute"/>
            <person name="Kerfeld C."/>
            <person name="Goodner B."/>
            <person name="Huber H."/>
            <person name="Stetter K."/>
            <person name="Lucas S."/>
            <person name="Copeland A."/>
            <person name="Lapidus A."/>
            <person name="Glavina del Rio T."/>
            <person name="Dalin E."/>
            <person name="Tice H."/>
            <person name="Bruce D."/>
            <person name="Goodwin L."/>
            <person name="Pitluck S."/>
            <person name="Saunders E."/>
            <person name="Brettin T."/>
            <person name="Detter J.C."/>
            <person name="Han C."/>
            <person name="Larimer F."/>
            <person name="Land M."/>
            <person name="Hauser L."/>
            <person name="Kyrpides N."/>
            <person name="Ovchinnikova G."/>
            <person name="Richardson P."/>
        </authorList>
    </citation>
    <scope>NUCLEOTIDE SEQUENCE [LARGE SCALE GENOMIC DNA]</scope>
    <source>
        <strain evidence="5">DSM 10501 / KC4</strain>
    </source>
</reference>
<comment type="pathway">
    <text evidence="1">Cofactor biosynthesis; adenosylcobalamin biosynthesis.</text>
</comment>
<gene>
    <name evidence="4" type="ordered locus">Adeg_0937</name>
</gene>
<dbReference type="GO" id="GO:0009236">
    <property type="term" value="P:cobalamin biosynthetic process"/>
    <property type="evidence" value="ECO:0007669"/>
    <property type="project" value="UniProtKB-UniPathway"/>
</dbReference>
<dbReference type="RefSeq" id="WP_015738950.1">
    <property type="nucleotide sequence ID" value="NC_013385.1"/>
</dbReference>
<dbReference type="NCBIfam" id="TIGR00715">
    <property type="entry name" value="precor6x_red"/>
    <property type="match status" value="1"/>
</dbReference>
<evidence type="ECO:0000256" key="1">
    <source>
        <dbReference type="ARBA" id="ARBA00004953"/>
    </source>
</evidence>
<dbReference type="EMBL" id="CP001785">
    <property type="protein sequence ID" value="ACX52073.1"/>
    <property type="molecule type" value="Genomic_DNA"/>
</dbReference>
<evidence type="ECO:0000256" key="2">
    <source>
        <dbReference type="ARBA" id="ARBA00022573"/>
    </source>
</evidence>
<dbReference type="PANTHER" id="PTHR36925:SF1">
    <property type="entry name" value="COBALT-PRECORRIN-6A REDUCTASE"/>
    <property type="match status" value="1"/>
</dbReference>
<dbReference type="OrthoDB" id="9780707at2"/>
<dbReference type="Proteomes" id="UP000002620">
    <property type="component" value="Chromosome"/>
</dbReference>
<evidence type="ECO:0000313" key="5">
    <source>
        <dbReference type="Proteomes" id="UP000002620"/>
    </source>
</evidence>
<keyword evidence="2" id="KW-0169">Cobalamin biosynthesis</keyword>
<dbReference type="KEGG" id="adg:Adeg_0937"/>
<accession>C9RCU6</accession>
<dbReference type="PANTHER" id="PTHR36925">
    <property type="entry name" value="COBALT-PRECORRIN-6A REDUCTASE"/>
    <property type="match status" value="1"/>
</dbReference>
<sequence length="255" mass="27334">MILVLGGTSEGREVAARLKAAGWPVLVSLATPVGKAFAGEVEMVVGRRDAAGFLTLFRERKIRLVVDAAHPFATELRRQIQKACSLAGLPYLRLARPSPPLPEHPLLVPCPDFASAVEEAVQRGPVIFLTTGTRTLPLFATRAQMAGCRVVVRCLPDPEAVAACLAAGLSHRDIVALTGPFTEELNRALFRAYGATVVVTKESGPTGGMEEKLKAAWALGLPVVLVRRPPEPEGAFYRLEDLLQAVEKLEKGEVG</sequence>
<dbReference type="UniPathway" id="UPA00148"/>
<protein>
    <submittedName>
        <fullName evidence="4">Precorrin-6x reductase</fullName>
    </submittedName>
</protein>
<dbReference type="HOGENOM" id="CLU_068627_0_0_9"/>
<dbReference type="eggNOG" id="COG2099">
    <property type="taxonomic scope" value="Bacteria"/>
</dbReference>
<keyword evidence="5" id="KW-1185">Reference proteome</keyword>
<dbReference type="Pfam" id="PF02571">
    <property type="entry name" value="CbiJ"/>
    <property type="match status" value="1"/>
</dbReference>
<organism evidence="4 5">
    <name type="scientific">Ammonifex degensii (strain DSM 10501 / KC4)</name>
    <dbReference type="NCBI Taxonomy" id="429009"/>
    <lineage>
        <taxon>Bacteria</taxon>
        <taxon>Bacillati</taxon>
        <taxon>Bacillota</taxon>
        <taxon>Clostridia</taxon>
        <taxon>Thermoanaerobacterales</taxon>
        <taxon>Thermoanaerobacteraceae</taxon>
        <taxon>Ammonifex</taxon>
    </lineage>
</organism>
<name>C9RCU6_AMMDK</name>
<dbReference type="STRING" id="429009.Adeg_0937"/>
<evidence type="ECO:0000256" key="3">
    <source>
        <dbReference type="ARBA" id="ARBA00023002"/>
    </source>
</evidence>
<evidence type="ECO:0000313" key="4">
    <source>
        <dbReference type="EMBL" id="ACX52073.1"/>
    </source>
</evidence>
<dbReference type="InterPro" id="IPR003723">
    <property type="entry name" value="Precorrin-6x_reduct"/>
</dbReference>
<dbReference type="AlphaFoldDB" id="C9RCU6"/>